<dbReference type="Gene3D" id="3.90.470.20">
    <property type="entry name" value="4'-phosphopantetheinyl transferase domain"/>
    <property type="match status" value="1"/>
</dbReference>
<dbReference type="InterPro" id="IPR037143">
    <property type="entry name" value="4-PPantetheinyl_Trfase_dom_sf"/>
</dbReference>
<dbReference type="Pfam" id="PF04099">
    <property type="entry name" value="Sybindin"/>
    <property type="match status" value="1"/>
</dbReference>
<keyword evidence="10" id="KW-0275">Fatty acid biosynthesis</keyword>
<dbReference type="OrthoDB" id="15433at2759"/>
<evidence type="ECO:0000313" key="14">
    <source>
        <dbReference type="Proteomes" id="UP000039865"/>
    </source>
</evidence>
<evidence type="ECO:0000256" key="2">
    <source>
        <dbReference type="ARBA" id="ARBA00022516"/>
    </source>
</evidence>
<dbReference type="InterPro" id="IPR018860">
    <property type="entry name" value="APC_suCDC26"/>
</dbReference>
<dbReference type="SUPFAM" id="SSF56214">
    <property type="entry name" value="4'-phosphopantetheinyl transferase"/>
    <property type="match status" value="1"/>
</dbReference>
<evidence type="ECO:0000256" key="3">
    <source>
        <dbReference type="ARBA" id="ARBA00022679"/>
    </source>
</evidence>
<feature type="compositionally biased region" description="Basic and acidic residues" evidence="11">
    <location>
        <begin position="270"/>
        <end position="291"/>
    </location>
</feature>
<evidence type="ECO:0000256" key="7">
    <source>
        <dbReference type="ARBA" id="ARBA00022842"/>
    </source>
</evidence>
<dbReference type="InterPro" id="IPR002582">
    <property type="entry name" value="ACPS"/>
</dbReference>
<dbReference type="Pfam" id="PF10471">
    <property type="entry name" value="ANAPC_CDC26"/>
    <property type="match status" value="1"/>
</dbReference>
<organism evidence="13 14">
    <name type="scientific">Stylonychia lemnae</name>
    <name type="common">Ciliate</name>
    <dbReference type="NCBI Taxonomy" id="5949"/>
    <lineage>
        <taxon>Eukaryota</taxon>
        <taxon>Sar</taxon>
        <taxon>Alveolata</taxon>
        <taxon>Ciliophora</taxon>
        <taxon>Intramacronucleata</taxon>
        <taxon>Spirotrichea</taxon>
        <taxon>Stichotrichia</taxon>
        <taxon>Sporadotrichida</taxon>
        <taxon>Oxytrichidae</taxon>
        <taxon>Stylonychinae</taxon>
        <taxon>Stylonychia</taxon>
    </lineage>
</organism>
<dbReference type="GO" id="GO:0008897">
    <property type="term" value="F:holo-[acyl-carrier-protein] synthase activity"/>
    <property type="evidence" value="ECO:0007669"/>
    <property type="project" value="InterPro"/>
</dbReference>
<dbReference type="AlphaFoldDB" id="A0A078B3D2"/>
<reference evidence="13 14" key="1">
    <citation type="submission" date="2014-06" db="EMBL/GenBank/DDBJ databases">
        <authorList>
            <person name="Swart Estienne"/>
        </authorList>
    </citation>
    <scope>NUCLEOTIDE SEQUENCE [LARGE SCALE GENOMIC DNA]</scope>
    <source>
        <strain evidence="13 14">130c</strain>
    </source>
</reference>
<evidence type="ECO:0000259" key="12">
    <source>
        <dbReference type="Pfam" id="PF01648"/>
    </source>
</evidence>
<keyword evidence="9" id="KW-0443">Lipid metabolism</keyword>
<keyword evidence="6" id="KW-0276">Fatty acid metabolism</keyword>
<keyword evidence="5" id="KW-0833">Ubl conjugation pathway</keyword>
<dbReference type="HAMAP" id="MF_00101">
    <property type="entry name" value="AcpS"/>
    <property type="match status" value="1"/>
</dbReference>
<dbReference type="InParanoid" id="A0A078B3D2"/>
<dbReference type="InterPro" id="IPR008278">
    <property type="entry name" value="4-PPantetheinyl_Trfase_dom"/>
</dbReference>
<dbReference type="Proteomes" id="UP000039865">
    <property type="component" value="Unassembled WGS sequence"/>
</dbReference>
<feature type="region of interest" description="Disordered" evidence="11">
    <location>
        <begin position="498"/>
        <end position="545"/>
    </location>
</feature>
<feature type="domain" description="4'-phosphopantetheinyl transferase" evidence="12">
    <location>
        <begin position="312"/>
        <end position="414"/>
    </location>
</feature>
<keyword evidence="2" id="KW-0444">Lipid biosynthesis</keyword>
<keyword evidence="3 13" id="KW-0808">Transferase</keyword>
<feature type="compositionally biased region" description="Gly residues" evidence="11">
    <location>
        <begin position="523"/>
        <end position="535"/>
    </location>
</feature>
<keyword evidence="1" id="KW-0813">Transport</keyword>
<proteinExistence type="inferred from homology"/>
<evidence type="ECO:0000256" key="11">
    <source>
        <dbReference type="SAM" id="MobiDB-lite"/>
    </source>
</evidence>
<sequence length="545" mass="62089">MHLALFIVNQNGSLVYDKVMLLGIKYYRCQGQNCNETKGTGFLSNSLLDGINEVVTDNFRLLCFQSFTGIKFILVSEPHRKDQDQLILSFLALTTNAAPKHGSERIHVKKEANDKMEFKSFSGNETEQMFQTVKGDEMNLTMQEANVSMSGYVSEEVKLQQSYHYYNNTNFFVTFRQKYLKEGVTTKQLANSVVKDELGKHPDKISSVKIKKLYQTYGIFELGDLKELKVAAELLSYRQEILASEYLQKKKLFGRHADLDEMAKFKSKIRKEEPKKKEEEKKEEEKKDSEQKQQQQSENVVPEQKAEEIIQRPSSERFLKRVLNIREIDEFKGREDQQSQSQFLASRWALKEALVKASGNTSLFYPGIYLQKLENSKPIIVIEGDQNKKILFDDLKISSIHSSISHEDNYATAVVILEAMFDPRRPATRIELKIEEDLQEYDEFKSMLQKQREKQRLQNMGSAFGMHGSPNILGFTGGVDGLGYDQIASYASYYKDKNQGAGQRKKKNNNNQGPPNMLQGFNSIGGGASGIGGSGINDDSMNDSF</sequence>
<dbReference type="InterPro" id="IPR007233">
    <property type="entry name" value="TRAPPC"/>
</dbReference>
<accession>A0A078B3D2</accession>
<dbReference type="Gene3D" id="3.30.450.70">
    <property type="match status" value="1"/>
</dbReference>
<dbReference type="GO" id="GO:0030008">
    <property type="term" value="C:TRAPP complex"/>
    <property type="evidence" value="ECO:0007669"/>
    <property type="project" value="InterPro"/>
</dbReference>
<feature type="region of interest" description="Disordered" evidence="11">
    <location>
        <begin position="270"/>
        <end position="307"/>
    </location>
</feature>
<dbReference type="GO" id="GO:0006633">
    <property type="term" value="P:fatty acid biosynthetic process"/>
    <property type="evidence" value="ECO:0007669"/>
    <property type="project" value="UniProtKB-KW"/>
</dbReference>
<dbReference type="NCBIfam" id="TIGR00516">
    <property type="entry name" value="acpS"/>
    <property type="match status" value="1"/>
</dbReference>
<dbReference type="GO" id="GO:0000287">
    <property type="term" value="F:magnesium ion binding"/>
    <property type="evidence" value="ECO:0007669"/>
    <property type="project" value="InterPro"/>
</dbReference>
<dbReference type="NCBIfam" id="TIGR00556">
    <property type="entry name" value="pantethn_trn"/>
    <property type="match status" value="1"/>
</dbReference>
<evidence type="ECO:0000256" key="8">
    <source>
        <dbReference type="ARBA" id="ARBA00022892"/>
    </source>
</evidence>
<evidence type="ECO:0000256" key="9">
    <source>
        <dbReference type="ARBA" id="ARBA00023098"/>
    </source>
</evidence>
<dbReference type="Pfam" id="PF01648">
    <property type="entry name" value="ACPS"/>
    <property type="match status" value="1"/>
</dbReference>
<dbReference type="EMBL" id="CCKQ01017162">
    <property type="protein sequence ID" value="CDW89035.1"/>
    <property type="molecule type" value="Genomic_DNA"/>
</dbReference>
<name>A0A078B3D2_STYLE</name>
<dbReference type="InterPro" id="IPR004568">
    <property type="entry name" value="Ppantetheine-prot_Trfase_dom"/>
</dbReference>
<evidence type="ECO:0000256" key="4">
    <source>
        <dbReference type="ARBA" id="ARBA00022723"/>
    </source>
</evidence>
<gene>
    <name evidence="13" type="primary">Contig13863.g14793</name>
    <name evidence="13" type="ORF">STYLEM_18163</name>
</gene>
<evidence type="ECO:0000256" key="10">
    <source>
        <dbReference type="ARBA" id="ARBA00023160"/>
    </source>
</evidence>
<evidence type="ECO:0000256" key="6">
    <source>
        <dbReference type="ARBA" id="ARBA00022832"/>
    </source>
</evidence>
<evidence type="ECO:0000313" key="13">
    <source>
        <dbReference type="EMBL" id="CDW89035.1"/>
    </source>
</evidence>
<dbReference type="GO" id="GO:0016192">
    <property type="term" value="P:vesicle-mediated transport"/>
    <property type="evidence" value="ECO:0007669"/>
    <property type="project" value="UniProtKB-KW"/>
</dbReference>
<feature type="compositionally biased region" description="Low complexity" evidence="11">
    <location>
        <begin position="509"/>
        <end position="520"/>
    </location>
</feature>
<evidence type="ECO:0000256" key="1">
    <source>
        <dbReference type="ARBA" id="ARBA00022448"/>
    </source>
</evidence>
<dbReference type="GO" id="GO:0005680">
    <property type="term" value="C:anaphase-promoting complex"/>
    <property type="evidence" value="ECO:0007669"/>
    <property type="project" value="InterPro"/>
</dbReference>
<keyword evidence="7" id="KW-0460">Magnesium</keyword>
<protein>
    <submittedName>
        <fullName evidence="13">4-phosphopantetheinyl transferase</fullName>
    </submittedName>
</protein>
<evidence type="ECO:0000256" key="5">
    <source>
        <dbReference type="ARBA" id="ARBA00022786"/>
    </source>
</evidence>
<dbReference type="GO" id="GO:0031145">
    <property type="term" value="P:anaphase-promoting complex-dependent catabolic process"/>
    <property type="evidence" value="ECO:0007669"/>
    <property type="project" value="InterPro"/>
</dbReference>
<keyword evidence="4" id="KW-0479">Metal-binding</keyword>
<keyword evidence="8" id="KW-0931">ER-Golgi transport</keyword>
<keyword evidence="14" id="KW-1185">Reference proteome</keyword>